<proteinExistence type="predicted"/>
<dbReference type="NCBIfam" id="NF007980">
    <property type="entry name" value="PRK10707.1"/>
    <property type="match status" value="1"/>
</dbReference>
<reference evidence="9" key="1">
    <citation type="journal article" date="2019" name="Int. J. Syst. Evol. Microbiol.">
        <title>The Global Catalogue of Microorganisms (GCM) 10K type strain sequencing project: providing services to taxonomists for standard genome sequencing and annotation.</title>
        <authorList>
            <consortium name="The Broad Institute Genomics Platform"/>
            <consortium name="The Broad Institute Genome Sequencing Center for Infectious Disease"/>
            <person name="Wu L."/>
            <person name="Ma J."/>
        </authorList>
    </citation>
    <scope>NUCLEOTIDE SEQUENCE [LARGE SCALE GENOMIC DNA]</scope>
    <source>
        <strain evidence="9">CCUG 56029</strain>
    </source>
</reference>
<comment type="cofactor">
    <cofactor evidence="2">
        <name>Mg(2+)</name>
        <dbReference type="ChEBI" id="CHEBI:18420"/>
    </cofactor>
</comment>
<accession>A0ABW4R8Y2</accession>
<keyword evidence="6" id="KW-0464">Manganese</keyword>
<gene>
    <name evidence="8" type="ORF">ACFSCT_13345</name>
</gene>
<protein>
    <submittedName>
        <fullName evidence="8">CoA pyrophosphatase</fullName>
    </submittedName>
</protein>
<dbReference type="Gene3D" id="3.90.79.10">
    <property type="entry name" value="Nucleoside Triphosphate Pyrophosphohydrolase"/>
    <property type="match status" value="1"/>
</dbReference>
<keyword evidence="9" id="KW-1185">Reference proteome</keyword>
<dbReference type="CDD" id="cd03426">
    <property type="entry name" value="NUDIX_CoAse_Nudt7"/>
    <property type="match status" value="1"/>
</dbReference>
<organism evidence="8 9">
    <name type="scientific">Paracoccus pacificus</name>
    <dbReference type="NCBI Taxonomy" id="1463598"/>
    <lineage>
        <taxon>Bacteria</taxon>
        <taxon>Pseudomonadati</taxon>
        <taxon>Pseudomonadota</taxon>
        <taxon>Alphaproteobacteria</taxon>
        <taxon>Rhodobacterales</taxon>
        <taxon>Paracoccaceae</taxon>
        <taxon>Paracoccus</taxon>
    </lineage>
</organism>
<sequence length="204" mass="22293">MRALSIPALTERLSVALQRAAETTSDYELLPGMRGADTSPLRPAGVLAAFRPAAVPGGAELILTMRSSALRHHPGQIALPGGKVDAEDADEVAAALREAHEEIALPPDCVRVLGRLPTHETVTRFRVTPVLAVITREFNPRPEPGEVAEIFAVPLEHVAAVDRYRIEDRNWLGGRRGYRVLPFGPYYIWGATARMLHALAQRLD</sequence>
<evidence type="ECO:0000256" key="4">
    <source>
        <dbReference type="ARBA" id="ARBA00022801"/>
    </source>
</evidence>
<keyword evidence="3" id="KW-0479">Metal-binding</keyword>
<dbReference type="InterPro" id="IPR015797">
    <property type="entry name" value="NUDIX_hydrolase-like_dom_sf"/>
</dbReference>
<dbReference type="RefSeq" id="WP_379143477.1">
    <property type="nucleotide sequence ID" value="NZ_JBHUEN010000043.1"/>
</dbReference>
<dbReference type="InterPro" id="IPR045121">
    <property type="entry name" value="CoAse"/>
</dbReference>
<evidence type="ECO:0000256" key="3">
    <source>
        <dbReference type="ARBA" id="ARBA00022723"/>
    </source>
</evidence>
<dbReference type="Pfam" id="PF00293">
    <property type="entry name" value="NUDIX"/>
    <property type="match status" value="1"/>
</dbReference>
<dbReference type="PANTHER" id="PTHR12992:SF11">
    <property type="entry name" value="MITOCHONDRIAL COENZYME A DIPHOSPHATASE NUDT8"/>
    <property type="match status" value="1"/>
</dbReference>
<comment type="caution">
    <text evidence="8">The sequence shown here is derived from an EMBL/GenBank/DDBJ whole genome shotgun (WGS) entry which is preliminary data.</text>
</comment>
<dbReference type="PROSITE" id="PS51462">
    <property type="entry name" value="NUDIX"/>
    <property type="match status" value="1"/>
</dbReference>
<evidence type="ECO:0000256" key="6">
    <source>
        <dbReference type="ARBA" id="ARBA00023211"/>
    </source>
</evidence>
<name>A0ABW4R8Y2_9RHOB</name>
<evidence type="ECO:0000259" key="7">
    <source>
        <dbReference type="PROSITE" id="PS51462"/>
    </source>
</evidence>
<dbReference type="PANTHER" id="PTHR12992">
    <property type="entry name" value="NUDIX HYDROLASE"/>
    <property type="match status" value="1"/>
</dbReference>
<dbReference type="EMBL" id="JBHUEN010000043">
    <property type="protein sequence ID" value="MFD1882703.1"/>
    <property type="molecule type" value="Genomic_DNA"/>
</dbReference>
<feature type="domain" description="Nudix hydrolase" evidence="7">
    <location>
        <begin position="40"/>
        <end position="179"/>
    </location>
</feature>
<keyword evidence="5" id="KW-0460">Magnesium</keyword>
<dbReference type="InterPro" id="IPR000086">
    <property type="entry name" value="NUDIX_hydrolase_dom"/>
</dbReference>
<evidence type="ECO:0000256" key="1">
    <source>
        <dbReference type="ARBA" id="ARBA00001936"/>
    </source>
</evidence>
<evidence type="ECO:0000313" key="8">
    <source>
        <dbReference type="EMBL" id="MFD1882703.1"/>
    </source>
</evidence>
<dbReference type="Proteomes" id="UP001597213">
    <property type="component" value="Unassembled WGS sequence"/>
</dbReference>
<evidence type="ECO:0000256" key="2">
    <source>
        <dbReference type="ARBA" id="ARBA00001946"/>
    </source>
</evidence>
<keyword evidence="4" id="KW-0378">Hydrolase</keyword>
<evidence type="ECO:0000256" key="5">
    <source>
        <dbReference type="ARBA" id="ARBA00022842"/>
    </source>
</evidence>
<comment type="cofactor">
    <cofactor evidence="1">
        <name>Mn(2+)</name>
        <dbReference type="ChEBI" id="CHEBI:29035"/>
    </cofactor>
</comment>
<evidence type="ECO:0000313" key="9">
    <source>
        <dbReference type="Proteomes" id="UP001597213"/>
    </source>
</evidence>
<dbReference type="SUPFAM" id="SSF55811">
    <property type="entry name" value="Nudix"/>
    <property type="match status" value="1"/>
</dbReference>